<accession>A0AAE6WIN4</accession>
<dbReference type="RefSeq" id="WP_163587830.1">
    <property type="nucleotide sequence ID" value="NZ_CP040852.1"/>
</dbReference>
<proteinExistence type="predicted"/>
<dbReference type="EMBL" id="CP040852">
    <property type="protein sequence ID" value="QIA90657.1"/>
    <property type="molecule type" value="Genomic_DNA"/>
</dbReference>
<dbReference type="Proteomes" id="UP000463931">
    <property type="component" value="Chromosome"/>
</dbReference>
<protein>
    <submittedName>
        <fullName evidence="1">Uncharacterized protein</fullName>
    </submittedName>
</protein>
<reference evidence="1 2" key="1">
    <citation type="journal article" date="2019" name="Nat. Med.">
        <title>Preventing dysbiosis of the neonatal mouse intestinal microbiome protects against late-onset sepsis.</title>
        <authorList>
            <person name="Singer J.R."/>
            <person name="Blosser E.G."/>
            <person name="Zindl C.L."/>
            <person name="Silberger D.J."/>
            <person name="Conlan S."/>
            <person name="Laufer V.A."/>
            <person name="DiToro D."/>
            <person name="Deming C."/>
            <person name="Kumar R."/>
            <person name="Morrow C.D."/>
            <person name="Segre J.A."/>
            <person name="Gray M.J."/>
            <person name="Randolph D.A."/>
            <person name="Weaver C.T."/>
        </authorList>
    </citation>
    <scope>NUCLEOTIDE SEQUENCE [LARGE SCALE GENOMIC DNA]</scope>
    <source>
        <strain evidence="1 2">V10</strain>
    </source>
</reference>
<evidence type="ECO:0000313" key="1">
    <source>
        <dbReference type="EMBL" id="QIA90657.1"/>
    </source>
</evidence>
<sequence length="103" mass="12021">MLETWEENTVFQKVAIIVALVFFMVLPVSTVLEAFGIEFVTERVFAWWWLLTALFCLVARKYYWVIAILVGTPILMVFCGMFLAEAIGYYGEEFFGLDLYPLW</sequence>
<organism evidence="1 2">
    <name type="scientific">Ligilactobacillus murinus</name>
    <dbReference type="NCBI Taxonomy" id="1622"/>
    <lineage>
        <taxon>Bacteria</taxon>
        <taxon>Bacillati</taxon>
        <taxon>Bacillota</taxon>
        <taxon>Bacilli</taxon>
        <taxon>Lactobacillales</taxon>
        <taxon>Lactobacillaceae</taxon>
        <taxon>Ligilactobacillus</taxon>
    </lineage>
</organism>
<name>A0AAE6WIN4_9LACO</name>
<gene>
    <name evidence="1" type="ORF">FEE40_11100</name>
</gene>
<evidence type="ECO:0000313" key="2">
    <source>
        <dbReference type="Proteomes" id="UP000463931"/>
    </source>
</evidence>
<dbReference type="AlphaFoldDB" id="A0AAE6WIN4"/>